<dbReference type="Pfam" id="PF07679">
    <property type="entry name" value="I-set"/>
    <property type="match status" value="1"/>
</dbReference>
<dbReference type="PANTHER" id="PTHR19890">
    <property type="entry name" value="FIBROBLAST GROWTH FACTOR RECEPTOR"/>
    <property type="match status" value="1"/>
</dbReference>
<feature type="compositionally biased region" description="Basic and acidic residues" evidence="1">
    <location>
        <begin position="282"/>
        <end position="294"/>
    </location>
</feature>
<dbReference type="EMBL" id="CALNXK010000011">
    <property type="protein sequence ID" value="CAH3043702.1"/>
    <property type="molecule type" value="Genomic_DNA"/>
</dbReference>
<dbReference type="Gene3D" id="2.60.40.10">
    <property type="entry name" value="Immunoglobulins"/>
    <property type="match status" value="2"/>
</dbReference>
<dbReference type="SMART" id="SM00409">
    <property type="entry name" value="IG"/>
    <property type="match status" value="2"/>
</dbReference>
<feature type="region of interest" description="Disordered" evidence="1">
    <location>
        <begin position="268"/>
        <end position="308"/>
    </location>
</feature>
<keyword evidence="2" id="KW-0472">Membrane</keyword>
<dbReference type="Pfam" id="PF13927">
    <property type="entry name" value="Ig_3"/>
    <property type="match status" value="1"/>
</dbReference>
<evidence type="ECO:0000256" key="1">
    <source>
        <dbReference type="SAM" id="MobiDB-lite"/>
    </source>
</evidence>
<accession>A0ABN8N5X9</accession>
<dbReference type="PANTHER" id="PTHR19890:SF10">
    <property type="entry name" value="FIBROBLAST GROWTH FACTOR RECEPTOR-LIKE 1"/>
    <property type="match status" value="1"/>
</dbReference>
<evidence type="ECO:0000259" key="3">
    <source>
        <dbReference type="PROSITE" id="PS50835"/>
    </source>
</evidence>
<evidence type="ECO:0000256" key="2">
    <source>
        <dbReference type="SAM" id="Phobius"/>
    </source>
</evidence>
<proteinExistence type="predicted"/>
<evidence type="ECO:0000313" key="4">
    <source>
        <dbReference type="EMBL" id="CAH3043702.1"/>
    </source>
</evidence>
<evidence type="ECO:0000313" key="5">
    <source>
        <dbReference type="Proteomes" id="UP001159405"/>
    </source>
</evidence>
<name>A0ABN8N5X9_9CNID</name>
<sequence length="355" mass="39665">MQIVTDEAGNVPRKGYTSASSSHRTRATFDGFPRFVDTGRMQQTFIAWPASHNIRLKCKANGSKPLRYQWLKDGLPSIQRRLQPRLKTNMWYLKLKDLVTVDSGRYTCVVSNPFGSINHTYTLRVVGMISSSDSAKGGTRLALSSFTEKSRTKPILKCGAPKNTSVQLGQNASMTCVVVISGTIPDFRWVKWNSISNNYPNSLDFINGSYTLINPVQYQTVYVQGKQGVQVNIPNVTVSDLGLYTCYVSNHLGFDYRSAFLFEKKNEWSPSEDRPSYTTADPGKRFLDGDHAVDTKTIPSKGTKLSPLSSQETQVPLSVFLGVLVTWTVTTAVGFLWCHFRQKKLITATKSELEC</sequence>
<dbReference type="InterPro" id="IPR007110">
    <property type="entry name" value="Ig-like_dom"/>
</dbReference>
<dbReference type="SUPFAM" id="SSF48726">
    <property type="entry name" value="Immunoglobulin"/>
    <property type="match status" value="2"/>
</dbReference>
<dbReference type="Proteomes" id="UP001159405">
    <property type="component" value="Unassembled WGS sequence"/>
</dbReference>
<dbReference type="InterPro" id="IPR003598">
    <property type="entry name" value="Ig_sub2"/>
</dbReference>
<keyword evidence="5" id="KW-1185">Reference proteome</keyword>
<dbReference type="InterPro" id="IPR013098">
    <property type="entry name" value="Ig_I-set"/>
</dbReference>
<keyword evidence="2" id="KW-1133">Transmembrane helix</keyword>
<reference evidence="4 5" key="1">
    <citation type="submission" date="2022-05" db="EMBL/GenBank/DDBJ databases">
        <authorList>
            <consortium name="Genoscope - CEA"/>
            <person name="William W."/>
        </authorList>
    </citation>
    <scope>NUCLEOTIDE SEQUENCE [LARGE SCALE GENOMIC DNA]</scope>
</reference>
<dbReference type="InterPro" id="IPR003599">
    <property type="entry name" value="Ig_sub"/>
</dbReference>
<dbReference type="SMART" id="SM00408">
    <property type="entry name" value="IGc2"/>
    <property type="match status" value="2"/>
</dbReference>
<feature type="transmembrane region" description="Helical" evidence="2">
    <location>
        <begin position="317"/>
        <end position="340"/>
    </location>
</feature>
<organism evidence="4 5">
    <name type="scientific">Porites lobata</name>
    <dbReference type="NCBI Taxonomy" id="104759"/>
    <lineage>
        <taxon>Eukaryota</taxon>
        <taxon>Metazoa</taxon>
        <taxon>Cnidaria</taxon>
        <taxon>Anthozoa</taxon>
        <taxon>Hexacorallia</taxon>
        <taxon>Scleractinia</taxon>
        <taxon>Fungiina</taxon>
        <taxon>Poritidae</taxon>
        <taxon>Porites</taxon>
    </lineage>
</organism>
<dbReference type="PROSITE" id="PS50835">
    <property type="entry name" value="IG_LIKE"/>
    <property type="match status" value="2"/>
</dbReference>
<dbReference type="InterPro" id="IPR013783">
    <property type="entry name" value="Ig-like_fold"/>
</dbReference>
<protein>
    <recommendedName>
        <fullName evidence="3">Ig-like domain-containing protein</fullName>
    </recommendedName>
</protein>
<keyword evidence="2" id="KW-0812">Transmembrane</keyword>
<feature type="domain" description="Ig-like" evidence="3">
    <location>
        <begin position="154"/>
        <end position="250"/>
    </location>
</feature>
<dbReference type="InterPro" id="IPR036179">
    <property type="entry name" value="Ig-like_dom_sf"/>
</dbReference>
<feature type="domain" description="Ig-like" evidence="3">
    <location>
        <begin position="33"/>
        <end position="124"/>
    </location>
</feature>
<dbReference type="InterPro" id="IPR052615">
    <property type="entry name" value="FGFRL"/>
</dbReference>
<gene>
    <name evidence="4" type="ORF">PLOB_00002603</name>
</gene>
<comment type="caution">
    <text evidence="4">The sequence shown here is derived from an EMBL/GenBank/DDBJ whole genome shotgun (WGS) entry which is preliminary data.</text>
</comment>
<feature type="region of interest" description="Disordered" evidence="1">
    <location>
        <begin position="1"/>
        <end position="22"/>
    </location>
</feature>